<organism evidence="1 2">
    <name type="scientific">Habropoda laboriosa</name>
    <dbReference type="NCBI Taxonomy" id="597456"/>
    <lineage>
        <taxon>Eukaryota</taxon>
        <taxon>Metazoa</taxon>
        <taxon>Ecdysozoa</taxon>
        <taxon>Arthropoda</taxon>
        <taxon>Hexapoda</taxon>
        <taxon>Insecta</taxon>
        <taxon>Pterygota</taxon>
        <taxon>Neoptera</taxon>
        <taxon>Endopterygota</taxon>
        <taxon>Hymenoptera</taxon>
        <taxon>Apocrita</taxon>
        <taxon>Aculeata</taxon>
        <taxon>Apoidea</taxon>
        <taxon>Anthophila</taxon>
        <taxon>Apidae</taxon>
        <taxon>Habropoda</taxon>
    </lineage>
</organism>
<sequence>MPQKLRIKQTALVSRKVNNYLNLQIRNFTSSDLSLTDYHFSNHLDHFVSEEIFTNQANIENTFEEFIGTRTPIFYENRIKKLVTG</sequence>
<dbReference type="InterPro" id="IPR036397">
    <property type="entry name" value="RNaseH_sf"/>
</dbReference>
<keyword evidence="2" id="KW-1185">Reference proteome</keyword>
<reference evidence="1 2" key="1">
    <citation type="submission" date="2015-07" db="EMBL/GenBank/DDBJ databases">
        <title>The genome of Habropoda laboriosa.</title>
        <authorList>
            <person name="Pan H."/>
            <person name="Kapheim K."/>
        </authorList>
    </citation>
    <scope>NUCLEOTIDE SEQUENCE [LARGE SCALE GENOMIC DNA]</scope>
    <source>
        <strain evidence="1">0110345459</strain>
    </source>
</reference>
<evidence type="ECO:0000313" key="1">
    <source>
        <dbReference type="EMBL" id="KOC64533.1"/>
    </source>
</evidence>
<gene>
    <name evidence="1" type="ORF">WH47_11997</name>
</gene>
<proteinExistence type="predicted"/>
<protein>
    <recommendedName>
        <fullName evidence="3">Histone-lysine N-methyltransferase SETMAR</fullName>
    </recommendedName>
</protein>
<accession>A0A0L7R106</accession>
<dbReference type="AlphaFoldDB" id="A0A0L7R106"/>
<dbReference type="GO" id="GO:0003676">
    <property type="term" value="F:nucleic acid binding"/>
    <property type="evidence" value="ECO:0007669"/>
    <property type="project" value="InterPro"/>
</dbReference>
<dbReference type="Proteomes" id="UP000053825">
    <property type="component" value="Unassembled WGS sequence"/>
</dbReference>
<dbReference type="EMBL" id="KQ414668">
    <property type="protein sequence ID" value="KOC64533.1"/>
    <property type="molecule type" value="Genomic_DNA"/>
</dbReference>
<dbReference type="STRING" id="597456.A0A0L7R106"/>
<name>A0A0L7R106_9HYME</name>
<evidence type="ECO:0008006" key="3">
    <source>
        <dbReference type="Google" id="ProtNLM"/>
    </source>
</evidence>
<dbReference type="Gene3D" id="3.30.420.10">
    <property type="entry name" value="Ribonuclease H-like superfamily/Ribonuclease H"/>
    <property type="match status" value="1"/>
</dbReference>
<evidence type="ECO:0000313" key="2">
    <source>
        <dbReference type="Proteomes" id="UP000053825"/>
    </source>
</evidence>